<evidence type="ECO:0000313" key="2">
    <source>
        <dbReference type="EMBL" id="CAH2084563.1"/>
    </source>
</evidence>
<feature type="region of interest" description="Disordered" evidence="1">
    <location>
        <begin position="49"/>
        <end position="68"/>
    </location>
</feature>
<reference evidence="2" key="1">
    <citation type="submission" date="2022-03" db="EMBL/GenBank/DDBJ databases">
        <authorList>
            <person name="Tunstrom K."/>
        </authorList>
    </citation>
    <scope>NUCLEOTIDE SEQUENCE</scope>
</reference>
<accession>A0AAU9TD60</accession>
<evidence type="ECO:0000313" key="3">
    <source>
        <dbReference type="Proteomes" id="UP001153954"/>
    </source>
</evidence>
<evidence type="ECO:0000256" key="1">
    <source>
        <dbReference type="SAM" id="MobiDB-lite"/>
    </source>
</evidence>
<dbReference type="EMBL" id="CAKOGL010000003">
    <property type="protein sequence ID" value="CAH2084563.1"/>
    <property type="molecule type" value="Genomic_DNA"/>
</dbReference>
<proteinExistence type="predicted"/>
<comment type="caution">
    <text evidence="2">The sequence shown here is derived from an EMBL/GenBank/DDBJ whole genome shotgun (WGS) entry which is preliminary data.</text>
</comment>
<protein>
    <submittedName>
        <fullName evidence="2">Uncharacterized protein</fullName>
    </submittedName>
</protein>
<dbReference type="AlphaFoldDB" id="A0AAU9TD60"/>
<dbReference type="Proteomes" id="UP001153954">
    <property type="component" value="Unassembled WGS sequence"/>
</dbReference>
<organism evidence="2 3">
    <name type="scientific">Euphydryas editha</name>
    <name type="common">Edith's checkerspot</name>
    <dbReference type="NCBI Taxonomy" id="104508"/>
    <lineage>
        <taxon>Eukaryota</taxon>
        <taxon>Metazoa</taxon>
        <taxon>Ecdysozoa</taxon>
        <taxon>Arthropoda</taxon>
        <taxon>Hexapoda</taxon>
        <taxon>Insecta</taxon>
        <taxon>Pterygota</taxon>
        <taxon>Neoptera</taxon>
        <taxon>Endopterygota</taxon>
        <taxon>Lepidoptera</taxon>
        <taxon>Glossata</taxon>
        <taxon>Ditrysia</taxon>
        <taxon>Papilionoidea</taxon>
        <taxon>Nymphalidae</taxon>
        <taxon>Nymphalinae</taxon>
        <taxon>Euphydryas</taxon>
    </lineage>
</organism>
<gene>
    <name evidence="2" type="ORF">EEDITHA_LOCUS1118</name>
</gene>
<name>A0AAU9TD60_EUPED</name>
<keyword evidence="3" id="KW-1185">Reference proteome</keyword>
<sequence length="68" mass="8201">MPLKKQRIITVGHAPMFSHQQLLKIHLMLTKRHAMSHYWGNLLASRMKKINKEKKNKKKNKEKRKQKL</sequence>